<gene>
    <name evidence="2" type="ORF">UFOVP71_119</name>
</gene>
<evidence type="ECO:0000313" key="2">
    <source>
        <dbReference type="EMBL" id="CAB4241581.1"/>
    </source>
</evidence>
<accession>A0A6J5TAE9</accession>
<dbReference type="EMBL" id="LR797824">
    <property type="protein sequence ID" value="CAB4241581.1"/>
    <property type="molecule type" value="Genomic_DNA"/>
</dbReference>
<dbReference type="Pfam" id="PF03462">
    <property type="entry name" value="PCRF"/>
    <property type="match status" value="1"/>
</dbReference>
<dbReference type="InterPro" id="IPR045853">
    <property type="entry name" value="Pep_chain_release_fac_I_sf"/>
</dbReference>
<protein>
    <submittedName>
        <fullName evidence="2">Peptide chain release factor</fullName>
    </submittedName>
</protein>
<evidence type="ECO:0000259" key="1">
    <source>
        <dbReference type="Pfam" id="PF03462"/>
    </source>
</evidence>
<sequence length="35" mass="3735">MKRVIEIRAAEGGDDAKLFVSDLAGAYLRLATKVG</sequence>
<feature type="domain" description="Peptide chain release factor" evidence="1">
    <location>
        <begin position="4"/>
        <end position="33"/>
    </location>
</feature>
<dbReference type="SUPFAM" id="SSF75620">
    <property type="entry name" value="Release factor"/>
    <property type="match status" value="1"/>
</dbReference>
<organism evidence="2">
    <name type="scientific">uncultured Caudovirales phage</name>
    <dbReference type="NCBI Taxonomy" id="2100421"/>
    <lineage>
        <taxon>Viruses</taxon>
        <taxon>Duplodnaviria</taxon>
        <taxon>Heunggongvirae</taxon>
        <taxon>Uroviricota</taxon>
        <taxon>Caudoviricetes</taxon>
        <taxon>Peduoviridae</taxon>
        <taxon>Maltschvirus</taxon>
        <taxon>Maltschvirus maltsch</taxon>
    </lineage>
</organism>
<proteinExistence type="predicted"/>
<name>A0A6J5TAE9_9CAUD</name>
<dbReference type="Gene3D" id="3.30.70.1660">
    <property type="match status" value="1"/>
</dbReference>
<dbReference type="InterPro" id="IPR005139">
    <property type="entry name" value="PCRF"/>
</dbReference>
<reference evidence="2" key="1">
    <citation type="submission" date="2020-05" db="EMBL/GenBank/DDBJ databases">
        <authorList>
            <person name="Chiriac C."/>
            <person name="Salcher M."/>
            <person name="Ghai R."/>
            <person name="Kavagutti S V."/>
        </authorList>
    </citation>
    <scope>NUCLEOTIDE SEQUENCE</scope>
</reference>